<dbReference type="Proteomes" id="UP000688947">
    <property type="component" value="Unassembled WGS sequence"/>
</dbReference>
<dbReference type="VEuPathDB" id="FungiDB:PC110_g22245"/>
<evidence type="ECO:0000256" key="1">
    <source>
        <dbReference type="ARBA" id="ARBA00022737"/>
    </source>
</evidence>
<protein>
    <recommendedName>
        <fullName evidence="6">Tetratricopeptide repeat protein</fullName>
    </recommendedName>
</protein>
<feature type="repeat" description="TPR" evidence="3">
    <location>
        <begin position="87"/>
        <end position="120"/>
    </location>
</feature>
<dbReference type="Pfam" id="PF13181">
    <property type="entry name" value="TPR_8"/>
    <property type="match status" value="1"/>
</dbReference>
<dbReference type="PANTHER" id="PTHR14027">
    <property type="entry name" value="RNA POLYMERASE-ASSOCIATED PROTEIN CTR9"/>
    <property type="match status" value="1"/>
</dbReference>
<evidence type="ECO:0000313" key="4">
    <source>
        <dbReference type="EMBL" id="KAG6941707.1"/>
    </source>
</evidence>
<dbReference type="EMBL" id="JAENGZ010003361">
    <property type="protein sequence ID" value="KAG6941707.1"/>
    <property type="molecule type" value="Genomic_DNA"/>
</dbReference>
<dbReference type="InterPro" id="IPR031101">
    <property type="entry name" value="Ctr9"/>
</dbReference>
<dbReference type="GO" id="GO:0006368">
    <property type="term" value="P:transcription elongation by RNA polymerase II"/>
    <property type="evidence" value="ECO:0007669"/>
    <property type="project" value="TreeGrafter"/>
</dbReference>
<dbReference type="OrthoDB" id="343875at2759"/>
<dbReference type="SMART" id="SM00028">
    <property type="entry name" value="TPR"/>
    <property type="match status" value="4"/>
</dbReference>
<dbReference type="PANTHER" id="PTHR14027:SF2">
    <property type="entry name" value="RNA POLYMERASE-ASSOCIATED PROTEIN CTR9 HOMOLOG"/>
    <property type="match status" value="1"/>
</dbReference>
<dbReference type="VEuPathDB" id="FungiDB:PC110_g1928"/>
<dbReference type="GO" id="GO:0006355">
    <property type="term" value="P:regulation of DNA-templated transcription"/>
    <property type="evidence" value="ECO:0007669"/>
    <property type="project" value="InterPro"/>
</dbReference>
<feature type="repeat" description="TPR" evidence="3">
    <location>
        <begin position="121"/>
        <end position="154"/>
    </location>
</feature>
<dbReference type="InterPro" id="IPR019734">
    <property type="entry name" value="TPR_rpt"/>
</dbReference>
<dbReference type="PROSITE" id="PS50005">
    <property type="entry name" value="TPR"/>
    <property type="match status" value="2"/>
</dbReference>
<proteinExistence type="predicted"/>
<name>A0A8T1TKJ2_9STRA</name>
<evidence type="ECO:0000313" key="5">
    <source>
        <dbReference type="Proteomes" id="UP000688947"/>
    </source>
</evidence>
<dbReference type="VEuPathDB" id="FungiDB:PC110_g22244"/>
<dbReference type="GO" id="GO:0016593">
    <property type="term" value="C:Cdc73/Paf1 complex"/>
    <property type="evidence" value="ECO:0007669"/>
    <property type="project" value="TreeGrafter"/>
</dbReference>
<dbReference type="Pfam" id="PF13174">
    <property type="entry name" value="TPR_6"/>
    <property type="match status" value="1"/>
</dbReference>
<accession>A0A8T1TKJ2</accession>
<feature type="non-terminal residue" evidence="4">
    <location>
        <position position="1"/>
    </location>
</feature>
<evidence type="ECO:0008006" key="6">
    <source>
        <dbReference type="Google" id="ProtNLM"/>
    </source>
</evidence>
<comment type="caution">
    <text evidence="4">The sequence shown here is derived from an EMBL/GenBank/DDBJ whole genome shotgun (WGS) entry which is preliminary data.</text>
</comment>
<gene>
    <name evidence="4" type="ORF">JG687_00019491</name>
</gene>
<dbReference type="AlphaFoldDB" id="A0A8T1TKJ2"/>
<dbReference type="GO" id="GO:0000993">
    <property type="term" value="F:RNA polymerase II complex binding"/>
    <property type="evidence" value="ECO:0007669"/>
    <property type="project" value="TreeGrafter"/>
</dbReference>
<evidence type="ECO:0000256" key="3">
    <source>
        <dbReference type="PROSITE-ProRule" id="PRU00339"/>
    </source>
</evidence>
<reference evidence="4" key="1">
    <citation type="submission" date="2021-01" db="EMBL/GenBank/DDBJ databases">
        <title>Phytophthora aleatoria, a newly-described species from Pinus radiata is distinct from Phytophthora cactorum isolates based on comparative genomics.</title>
        <authorList>
            <person name="Mcdougal R."/>
            <person name="Panda P."/>
            <person name="Williams N."/>
            <person name="Studholme D.J."/>
        </authorList>
    </citation>
    <scope>NUCLEOTIDE SEQUENCE</scope>
    <source>
        <strain evidence="4">NZFS 3830</strain>
    </source>
</reference>
<keyword evidence="1" id="KW-0677">Repeat</keyword>
<organism evidence="4 5">
    <name type="scientific">Phytophthora cactorum</name>
    <dbReference type="NCBI Taxonomy" id="29920"/>
    <lineage>
        <taxon>Eukaryota</taxon>
        <taxon>Sar</taxon>
        <taxon>Stramenopiles</taxon>
        <taxon>Oomycota</taxon>
        <taxon>Peronosporomycetes</taxon>
        <taxon>Peronosporales</taxon>
        <taxon>Peronosporaceae</taxon>
        <taxon>Phytophthora</taxon>
    </lineage>
</organism>
<keyword evidence="2 3" id="KW-0802">TPR repeat</keyword>
<sequence>RDEDAVSSFGLKLDGPYRDESATATNIARKDYDKMFTLTGNAFHSTTISEIRSESCYRMDRRFHAQGKCKDAYSYYFNAGRLFPKFVLPWFGLAQMYYERNEFTEAASYLEKVNKAYPENVEILSLLGDVYGKLGKKDNAVILLRCVVELEPGIVEALIGTTELLHGSPKWKEQIIAIASYVAAEKVMNNTSERVPMEVYANLGVLQQRVGKTADVITCFKKALKQLGDSSTDGSKCHNPVGRVYEEMGNRDCAKKLYDTILEVYPRFTDCLLRLDCMLRDRGHEADAIKMFDKGNIHLKKREWVFAQKKYEKVMGMPGLKNDPYAFLSMGNIFMSNLGKKNRYTKNMSLSEVY</sequence>
<evidence type="ECO:0000256" key="2">
    <source>
        <dbReference type="ARBA" id="ARBA00022803"/>
    </source>
</evidence>